<protein>
    <submittedName>
        <fullName evidence="2">Uncharacterized protein</fullName>
    </submittedName>
</protein>
<keyword evidence="3" id="KW-1185">Reference proteome</keyword>
<dbReference type="AlphaFoldDB" id="A0A9D2WPV1"/>
<keyword evidence="1" id="KW-0812">Transmembrane</keyword>
<comment type="caution">
    <text evidence="2">The sequence shown here is derived from an EMBL/GenBank/DDBJ whole genome shotgun (WGS) entry which is preliminary data.</text>
</comment>
<dbReference type="Proteomes" id="UP000798488">
    <property type="component" value="Unassembled WGS sequence"/>
</dbReference>
<keyword evidence="1" id="KW-1133">Transmembrane helix</keyword>
<dbReference type="OrthoDB" id="9843066at2"/>
<feature type="transmembrane region" description="Helical" evidence="1">
    <location>
        <begin position="121"/>
        <end position="145"/>
    </location>
</feature>
<evidence type="ECO:0000256" key="1">
    <source>
        <dbReference type="SAM" id="Phobius"/>
    </source>
</evidence>
<gene>
    <name evidence="2" type="ORF">SPSYN_01295</name>
</gene>
<feature type="transmembrane region" description="Helical" evidence="1">
    <location>
        <begin position="81"/>
        <end position="101"/>
    </location>
</feature>
<evidence type="ECO:0000313" key="3">
    <source>
        <dbReference type="Proteomes" id="UP000798488"/>
    </source>
</evidence>
<accession>A0A9D2WPV1</accession>
<proteinExistence type="predicted"/>
<evidence type="ECO:0000313" key="2">
    <source>
        <dbReference type="EMBL" id="KAF1085159.1"/>
    </source>
</evidence>
<organism evidence="2 3">
    <name type="scientific">Sporotomaculum syntrophicum</name>
    <dbReference type="NCBI Taxonomy" id="182264"/>
    <lineage>
        <taxon>Bacteria</taxon>
        <taxon>Bacillati</taxon>
        <taxon>Bacillota</taxon>
        <taxon>Clostridia</taxon>
        <taxon>Eubacteriales</taxon>
        <taxon>Desulfallaceae</taxon>
        <taxon>Sporotomaculum</taxon>
    </lineage>
</organism>
<dbReference type="EMBL" id="LSRS01000003">
    <property type="protein sequence ID" value="KAF1085159.1"/>
    <property type="molecule type" value="Genomic_DNA"/>
</dbReference>
<dbReference type="RefSeq" id="WP_161821664.1">
    <property type="nucleotide sequence ID" value="NZ_LSRS01000003.1"/>
</dbReference>
<reference evidence="2" key="1">
    <citation type="submission" date="2016-02" db="EMBL/GenBank/DDBJ databases">
        <title>Draft Genome Sequence of Sporotomaculum syntrophicum Strain FB, a Syntrophic Benzoate Degrader.</title>
        <authorList>
            <person name="Nobu M.K."/>
            <person name="Narihiro T."/>
            <person name="Qiu Y.-L."/>
            <person name="Ohashi A."/>
            <person name="Liu W.-T."/>
            <person name="Yuji S."/>
        </authorList>
    </citation>
    <scope>NUCLEOTIDE SEQUENCE</scope>
    <source>
        <strain evidence="2">FB</strain>
    </source>
</reference>
<name>A0A9D2WPV1_9FIRM</name>
<sequence length="193" mass="22347">MNFKETQTHEHEHGHHHGFVKIYFKVGVNLIRFLKRFFTYLTNSITWLQFFKAFIIMETFFRIAPRFHLPRIDYLTINGTLFLKLGIIASFIGAIMFYSGAVFWSTLYKTLASTSERPNSLFYIKFGSALFLLSSLLVMPLVGVVNPQMRRGVVKKPGILGLGLNGWKTPLSNLVAHLLFAFYIERKTQIMSW</sequence>
<keyword evidence="1" id="KW-0472">Membrane</keyword>